<dbReference type="Pfam" id="PF00057">
    <property type="entry name" value="Ldl_recept_a"/>
    <property type="match status" value="1"/>
</dbReference>
<reference evidence="7" key="1">
    <citation type="submission" date="2021-10" db="EMBL/GenBank/DDBJ databases">
        <title>Tropical sea cucumber genome reveals ecological adaptation and Cuvierian tubules defense mechanism.</title>
        <authorList>
            <person name="Chen T."/>
        </authorList>
    </citation>
    <scope>NUCLEOTIDE SEQUENCE</scope>
    <source>
        <strain evidence="7">Nanhai2018</strain>
        <tissue evidence="7">Muscle</tissue>
    </source>
</reference>
<evidence type="ECO:0000256" key="1">
    <source>
        <dbReference type="ARBA" id="ARBA00023157"/>
    </source>
</evidence>
<feature type="disulfide bond" evidence="3">
    <location>
        <begin position="128"/>
        <end position="140"/>
    </location>
</feature>
<keyword evidence="4" id="KW-1133">Transmembrane helix</keyword>
<dbReference type="SUPFAM" id="SSF57424">
    <property type="entry name" value="LDL receptor-like module"/>
    <property type="match status" value="1"/>
</dbReference>
<dbReference type="InterPro" id="IPR036055">
    <property type="entry name" value="LDL_receptor-like_sf"/>
</dbReference>
<keyword evidence="1 2" id="KW-1015">Disulfide bond</keyword>
<keyword evidence="2" id="KW-0245">EGF-like domain</keyword>
<keyword evidence="4" id="KW-0472">Membrane</keyword>
<dbReference type="AlphaFoldDB" id="A0A9Q0YM08"/>
<name>A0A9Q0YM08_HOLLE</name>
<keyword evidence="8" id="KW-1185">Reference proteome</keyword>
<evidence type="ECO:0000313" key="7">
    <source>
        <dbReference type="EMBL" id="KAJ8023921.1"/>
    </source>
</evidence>
<proteinExistence type="predicted"/>
<comment type="caution">
    <text evidence="7">The sequence shown here is derived from an EMBL/GenBank/DDBJ whole genome shotgun (WGS) entry which is preliminary data.</text>
</comment>
<organism evidence="7 8">
    <name type="scientific">Holothuria leucospilota</name>
    <name type="common">Black long sea cucumber</name>
    <name type="synonym">Mertensiothuria leucospilota</name>
    <dbReference type="NCBI Taxonomy" id="206669"/>
    <lineage>
        <taxon>Eukaryota</taxon>
        <taxon>Metazoa</taxon>
        <taxon>Echinodermata</taxon>
        <taxon>Eleutherozoa</taxon>
        <taxon>Echinozoa</taxon>
        <taxon>Holothuroidea</taxon>
        <taxon>Aspidochirotacea</taxon>
        <taxon>Aspidochirotida</taxon>
        <taxon>Holothuriidae</taxon>
        <taxon>Holothuria</taxon>
    </lineage>
</organism>
<feature type="signal peptide" evidence="5">
    <location>
        <begin position="1"/>
        <end position="26"/>
    </location>
</feature>
<feature type="disulfide bond" evidence="3">
    <location>
        <begin position="148"/>
        <end position="163"/>
    </location>
</feature>
<accession>A0A9Q0YM08</accession>
<dbReference type="EMBL" id="JAIZAY010000019">
    <property type="protein sequence ID" value="KAJ8023921.1"/>
    <property type="molecule type" value="Genomic_DNA"/>
</dbReference>
<feature type="domain" description="EGF-like" evidence="6">
    <location>
        <begin position="67"/>
        <end position="103"/>
    </location>
</feature>
<keyword evidence="4" id="KW-0812">Transmembrane</keyword>
<dbReference type="PROSITE" id="PS50026">
    <property type="entry name" value="EGF_3"/>
    <property type="match status" value="1"/>
</dbReference>
<sequence length="363" mass="40075">MACLKSGLYLLKSGCFVVLYVSVCSGAVSKTCPESTCKNGNCTVVGEKVHCSCYNIGSGEICDPEIDENACNVLQCQNGLCKVNEDSVFYCQCLSGWESDNCDVRIQLEKSEDGAVDQIPQSNKDTSCPYGYFLCPSGKCSNQKVIYCDNIKDCKDGSDEFHCINTNYKHFEDTRYQFTVLEKDVETTNTNHMTDYTGIAVMVGIIGFLSIFFLVCTKLLRISQQDHFLMGAGLRNYFGSLHASQLQDAENVSRGNALRAAQIGLLPRREYSNTLADCTCTFTSGPQCNCLSSAMNGRLTLEASIRLMHICVEDSVSTWSDASTSVNLDPPPVYADVVSERVSYSYCRQECETPPPAYEDIMQ</sequence>
<dbReference type="PROSITE" id="PS01186">
    <property type="entry name" value="EGF_2"/>
    <property type="match status" value="1"/>
</dbReference>
<gene>
    <name evidence="7" type="ORF">HOLleu_36497</name>
</gene>
<dbReference type="Gene3D" id="4.10.400.10">
    <property type="entry name" value="Low-density Lipoprotein Receptor"/>
    <property type="match status" value="1"/>
</dbReference>
<protein>
    <recommendedName>
        <fullName evidence="6">EGF-like domain-containing protein</fullName>
    </recommendedName>
</protein>
<dbReference type="SMART" id="SM00192">
    <property type="entry name" value="LDLa"/>
    <property type="match status" value="1"/>
</dbReference>
<dbReference type="CDD" id="cd00112">
    <property type="entry name" value="LDLa"/>
    <property type="match status" value="1"/>
</dbReference>
<dbReference type="Proteomes" id="UP001152320">
    <property type="component" value="Chromosome 19"/>
</dbReference>
<dbReference type="InterPro" id="IPR002172">
    <property type="entry name" value="LDrepeatLR_classA_rpt"/>
</dbReference>
<keyword evidence="5" id="KW-0732">Signal</keyword>
<evidence type="ECO:0000313" key="8">
    <source>
        <dbReference type="Proteomes" id="UP001152320"/>
    </source>
</evidence>
<evidence type="ECO:0000256" key="5">
    <source>
        <dbReference type="SAM" id="SignalP"/>
    </source>
</evidence>
<evidence type="ECO:0000256" key="3">
    <source>
        <dbReference type="PROSITE-ProRule" id="PRU00124"/>
    </source>
</evidence>
<dbReference type="PROSITE" id="PS50068">
    <property type="entry name" value="LDLRA_2"/>
    <property type="match status" value="1"/>
</dbReference>
<feature type="chain" id="PRO_5040302352" description="EGF-like domain-containing protein" evidence="5">
    <location>
        <begin position="27"/>
        <end position="363"/>
    </location>
</feature>
<feature type="disulfide bond" evidence="2">
    <location>
        <begin position="93"/>
        <end position="102"/>
    </location>
</feature>
<dbReference type="OrthoDB" id="504708at2759"/>
<evidence type="ECO:0000256" key="4">
    <source>
        <dbReference type="SAM" id="Phobius"/>
    </source>
</evidence>
<dbReference type="InterPro" id="IPR000742">
    <property type="entry name" value="EGF"/>
</dbReference>
<evidence type="ECO:0000259" key="6">
    <source>
        <dbReference type="PROSITE" id="PS50026"/>
    </source>
</evidence>
<feature type="disulfide bond" evidence="2">
    <location>
        <begin position="71"/>
        <end position="81"/>
    </location>
</feature>
<comment type="caution">
    <text evidence="2">Lacks conserved residue(s) required for the propagation of feature annotation.</text>
</comment>
<feature type="transmembrane region" description="Helical" evidence="4">
    <location>
        <begin position="196"/>
        <end position="220"/>
    </location>
</feature>
<evidence type="ECO:0000256" key="2">
    <source>
        <dbReference type="PROSITE-ProRule" id="PRU00076"/>
    </source>
</evidence>